<feature type="domain" description="Alpha/beta hydrolase fold-3" evidence="4">
    <location>
        <begin position="103"/>
        <end position="304"/>
    </location>
</feature>
<feature type="chain" id="PRO_5004181972" evidence="3">
    <location>
        <begin position="19"/>
        <end position="335"/>
    </location>
</feature>
<dbReference type="Pfam" id="PF07859">
    <property type="entry name" value="Abhydrolase_3"/>
    <property type="match status" value="1"/>
</dbReference>
<dbReference type="SUPFAM" id="SSF53474">
    <property type="entry name" value="alpha/beta-Hydrolases"/>
    <property type="match status" value="1"/>
</dbReference>
<evidence type="ECO:0000256" key="1">
    <source>
        <dbReference type="ARBA" id="ARBA00010515"/>
    </source>
</evidence>
<comment type="similarity">
    <text evidence="1">Belongs to the 'GDXG' lipolytic enzyme family.</text>
</comment>
<evidence type="ECO:0000256" key="2">
    <source>
        <dbReference type="ARBA" id="ARBA00022801"/>
    </source>
</evidence>
<protein>
    <submittedName>
        <fullName evidence="5">Lipase/esterase</fullName>
    </submittedName>
</protein>
<dbReference type="InterPro" id="IPR002168">
    <property type="entry name" value="Lipase_GDXG_HIS_AS"/>
</dbReference>
<dbReference type="PATRIC" id="fig|266265.5.peg.8808"/>
<dbReference type="STRING" id="266265.Bxe_C1047"/>
<dbReference type="InterPro" id="IPR013094">
    <property type="entry name" value="AB_hydrolase_3"/>
</dbReference>
<gene>
    <name evidence="5" type="ORF">Bxe_C1047</name>
</gene>
<evidence type="ECO:0000259" key="4">
    <source>
        <dbReference type="Pfam" id="PF07859"/>
    </source>
</evidence>
<keyword evidence="3" id="KW-0732">Signal</keyword>
<dbReference type="PANTHER" id="PTHR48081">
    <property type="entry name" value="AB HYDROLASE SUPERFAMILY PROTEIN C4A8.06C"/>
    <property type="match status" value="1"/>
</dbReference>
<dbReference type="PROSITE" id="PS01173">
    <property type="entry name" value="LIPASE_GDXG_HIS"/>
    <property type="match status" value="1"/>
</dbReference>
<name>Q13G75_PARXL</name>
<dbReference type="Gene3D" id="3.40.50.1820">
    <property type="entry name" value="alpha/beta hydrolase"/>
    <property type="match status" value="1"/>
</dbReference>
<dbReference type="RefSeq" id="WP_011494161.1">
    <property type="nucleotide sequence ID" value="NC_007953.1"/>
</dbReference>
<dbReference type="InterPro" id="IPR029058">
    <property type="entry name" value="AB_hydrolase_fold"/>
</dbReference>
<dbReference type="Proteomes" id="UP000001817">
    <property type="component" value="Chromosome 3"/>
</dbReference>
<evidence type="ECO:0000256" key="3">
    <source>
        <dbReference type="SAM" id="SignalP"/>
    </source>
</evidence>
<sequence>MKLLIVSALGVATSIAFATSGAHAQRAPASVNDGIATVVAKRQQSLVGTRDFIDRRAAFEKLMAQVPVPDGVTIHHVDANGVPGKWVSLNHARVSGTHGRRVILYLHGGGFYSGSSNSHRALAATLARDAGADVLLPDYRRMPEARYPAQIDDAVTSYEWLLKQGYFASDIAVAGESAGGNLVLELALRLRAAHRPLPSSLVAMSPIMDLTASGDSTRTLASLDPVLTRAGLLDVTKVYMQGADPRSPDASPLFADLHGLPPLLLQVGAREILLDDSLRIARVAALDDVAVSVEVWPGMVHQWQLFPDVVPEARRALRNCAEFIDAHMARVATTQ</sequence>
<dbReference type="PANTHER" id="PTHR48081:SF30">
    <property type="entry name" value="ACETYL-HYDROLASE LIPR-RELATED"/>
    <property type="match status" value="1"/>
</dbReference>
<dbReference type="GO" id="GO:0004806">
    <property type="term" value="F:triacylglycerol lipase activity"/>
    <property type="evidence" value="ECO:0007669"/>
    <property type="project" value="TreeGrafter"/>
</dbReference>
<dbReference type="KEGG" id="bxb:DR64_8754"/>
<organism evidence="5 6">
    <name type="scientific">Paraburkholderia xenovorans (strain LB400)</name>
    <dbReference type="NCBI Taxonomy" id="266265"/>
    <lineage>
        <taxon>Bacteria</taxon>
        <taxon>Pseudomonadati</taxon>
        <taxon>Pseudomonadota</taxon>
        <taxon>Betaproteobacteria</taxon>
        <taxon>Burkholderiales</taxon>
        <taxon>Burkholderiaceae</taxon>
        <taxon>Paraburkholderia</taxon>
    </lineage>
</organism>
<evidence type="ECO:0000313" key="5">
    <source>
        <dbReference type="EMBL" id="ABE36914.1"/>
    </source>
</evidence>
<keyword evidence="6" id="KW-1185">Reference proteome</keyword>
<evidence type="ECO:0000313" key="6">
    <source>
        <dbReference type="Proteomes" id="UP000001817"/>
    </source>
</evidence>
<feature type="signal peptide" evidence="3">
    <location>
        <begin position="1"/>
        <end position="18"/>
    </location>
</feature>
<accession>Q13G75</accession>
<dbReference type="EMBL" id="CP000272">
    <property type="protein sequence ID" value="ABE36914.1"/>
    <property type="molecule type" value="Genomic_DNA"/>
</dbReference>
<dbReference type="eggNOG" id="COG0657">
    <property type="taxonomic scope" value="Bacteria"/>
</dbReference>
<dbReference type="AlphaFoldDB" id="Q13G75"/>
<dbReference type="OrthoDB" id="9794445at2"/>
<dbReference type="InterPro" id="IPR050300">
    <property type="entry name" value="GDXG_lipolytic_enzyme"/>
</dbReference>
<dbReference type="KEGG" id="bxe:Bxe_C1047"/>
<keyword evidence="2" id="KW-0378">Hydrolase</keyword>
<reference evidence="5 6" key="1">
    <citation type="journal article" date="2006" name="Proc. Natl. Acad. Sci. U.S.A.">
        <title>Burkholderia xenovorans LB400 harbors a multi-replicon, 9.73-Mbp genome shaped for versatility.</title>
        <authorList>
            <person name="Chain P.S."/>
            <person name="Denef V.J."/>
            <person name="Konstantinidis K.T."/>
            <person name="Vergez L.M."/>
            <person name="Agullo L."/>
            <person name="Reyes V.L."/>
            <person name="Hauser L."/>
            <person name="Cordova M."/>
            <person name="Gomez L."/>
            <person name="Gonzalez M."/>
            <person name="Land M."/>
            <person name="Lao V."/>
            <person name="Larimer F."/>
            <person name="LiPuma J.J."/>
            <person name="Mahenthiralingam E."/>
            <person name="Malfatti S.A."/>
            <person name="Marx C.J."/>
            <person name="Parnell J.J."/>
            <person name="Ramette A."/>
            <person name="Richardson P."/>
            <person name="Seeger M."/>
            <person name="Smith D."/>
            <person name="Spilker T."/>
            <person name="Sul W.J."/>
            <person name="Tsoi T.V."/>
            <person name="Ulrich L.E."/>
            <person name="Zhulin I.B."/>
            <person name="Tiedje J.M."/>
        </authorList>
    </citation>
    <scope>NUCLEOTIDE SEQUENCE [LARGE SCALE GENOMIC DNA]</scope>
    <source>
        <strain evidence="5 6">LB400</strain>
    </source>
</reference>
<proteinExistence type="inferred from homology"/>